<protein>
    <recommendedName>
        <fullName evidence="6">Major facilitator superfamily (MFS) profile domain-containing protein</fullName>
    </recommendedName>
</protein>
<keyword evidence="4 5" id="KW-0472">Membrane</keyword>
<sequence length="556" mass="62019">MGLGVLDDKHLEHVPGTALLADMIDARQHRYHGRDTSRLKHAKGRNSDIVLVPQPSESPRDPLNWPTWKKDLMLLIISIDTAVVAGAWGPMITPGFAEMAVQFDMSYNDLNAGLGWAIFAIGISCFITNGLSVKFGRRPVIIGGNLFLFVSSVWAYFAHSYHSLLASRIFGAIGMSPFEVLVTAIIGDLYFVHERGLRLAFWGLCLSIGVGGGSCISGYIIEDLGWNWTYGICACFYGAFIILIFFFCPETVYKRDPAYNIDLGTTDHTEEILDAKGASIEENEDVEKVESHTSVRQVPIYTGADEKPYTWFEQLLPVRGIESDENLLYIIFRPFGMLLFPQVLYGFITYGLSTSWLVVMISVLAQLFTVPPYNFSVSQVGLISIAPLVASLLGFAAGPLNDWTVKKLARWNNGIYEPEFRLSLNVLTFVLGVVGFFGFGGCLENETAWPGPVILYGLIYFAMAFLNIGIYGYITECHRNKAPEAFAALNLRNIYSFGMNYFISSWITKQGPLQVFSTIGGLHIFICLLTIPMWIFGKRCRSATARWTIFKKIQDT</sequence>
<feature type="transmembrane region" description="Helical" evidence="5">
    <location>
        <begin position="453"/>
        <end position="474"/>
    </location>
</feature>
<dbReference type="PANTHER" id="PTHR23502">
    <property type="entry name" value="MAJOR FACILITATOR SUPERFAMILY"/>
    <property type="match status" value="1"/>
</dbReference>
<evidence type="ECO:0000256" key="2">
    <source>
        <dbReference type="ARBA" id="ARBA00022692"/>
    </source>
</evidence>
<evidence type="ECO:0000256" key="4">
    <source>
        <dbReference type="ARBA" id="ARBA00023136"/>
    </source>
</evidence>
<keyword evidence="3 5" id="KW-1133">Transmembrane helix</keyword>
<proteinExistence type="predicted"/>
<dbReference type="InterPro" id="IPR020846">
    <property type="entry name" value="MFS_dom"/>
</dbReference>
<dbReference type="Gene3D" id="1.20.1250.20">
    <property type="entry name" value="MFS general substrate transporter like domains"/>
    <property type="match status" value="1"/>
</dbReference>
<feature type="transmembrane region" description="Helical" evidence="5">
    <location>
        <begin position="140"/>
        <end position="157"/>
    </location>
</feature>
<dbReference type="VEuPathDB" id="FungiDB:HMPREF1541_09081"/>
<feature type="transmembrane region" description="Helical" evidence="5">
    <location>
        <begin position="343"/>
        <end position="368"/>
    </location>
</feature>
<gene>
    <name evidence="7" type="ORF">HMPREF1541_09081</name>
</gene>
<feature type="transmembrane region" description="Helical" evidence="5">
    <location>
        <begin position="72"/>
        <end position="93"/>
    </location>
</feature>
<dbReference type="RefSeq" id="XP_008721621.1">
    <property type="nucleotide sequence ID" value="XM_008723399.1"/>
</dbReference>
<dbReference type="Pfam" id="PF07690">
    <property type="entry name" value="MFS_1"/>
    <property type="match status" value="1"/>
</dbReference>
<feature type="transmembrane region" description="Helical" evidence="5">
    <location>
        <begin position="113"/>
        <end position="133"/>
    </location>
</feature>
<dbReference type="Proteomes" id="UP000030752">
    <property type="component" value="Unassembled WGS sequence"/>
</dbReference>
<keyword evidence="2 5" id="KW-0812">Transmembrane</keyword>
<feature type="transmembrane region" description="Helical" evidence="5">
    <location>
        <begin position="486"/>
        <end position="507"/>
    </location>
</feature>
<reference evidence="7 8" key="1">
    <citation type="submission" date="2013-03" db="EMBL/GenBank/DDBJ databases">
        <title>The Genome Sequence of Phialophora europaea CBS 101466.</title>
        <authorList>
            <consortium name="The Broad Institute Genomics Platform"/>
            <person name="Cuomo C."/>
            <person name="de Hoog S."/>
            <person name="Gorbushina A."/>
            <person name="Walker B."/>
            <person name="Young S.K."/>
            <person name="Zeng Q."/>
            <person name="Gargeya S."/>
            <person name="Fitzgerald M."/>
            <person name="Haas B."/>
            <person name="Abouelleil A."/>
            <person name="Allen A.W."/>
            <person name="Alvarado L."/>
            <person name="Arachchi H.M."/>
            <person name="Berlin A.M."/>
            <person name="Chapman S.B."/>
            <person name="Gainer-Dewar J."/>
            <person name="Goldberg J."/>
            <person name="Griggs A."/>
            <person name="Gujja S."/>
            <person name="Hansen M."/>
            <person name="Howarth C."/>
            <person name="Imamovic A."/>
            <person name="Ireland A."/>
            <person name="Larimer J."/>
            <person name="McCowan C."/>
            <person name="Murphy C."/>
            <person name="Pearson M."/>
            <person name="Poon T.W."/>
            <person name="Priest M."/>
            <person name="Roberts A."/>
            <person name="Saif S."/>
            <person name="Shea T."/>
            <person name="Sisk P."/>
            <person name="Sykes S."/>
            <person name="Wortman J."/>
            <person name="Nusbaum C."/>
            <person name="Birren B."/>
        </authorList>
    </citation>
    <scope>NUCLEOTIDE SEQUENCE [LARGE SCALE GENOMIC DNA]</scope>
    <source>
        <strain evidence="7 8">CBS 101466</strain>
    </source>
</reference>
<dbReference type="InParanoid" id="W2RM71"/>
<accession>W2RM71</accession>
<dbReference type="GO" id="GO:0005886">
    <property type="term" value="C:plasma membrane"/>
    <property type="evidence" value="ECO:0007669"/>
    <property type="project" value="TreeGrafter"/>
</dbReference>
<dbReference type="AlphaFoldDB" id="W2RM71"/>
<dbReference type="EMBL" id="KB822725">
    <property type="protein sequence ID" value="ETN36803.1"/>
    <property type="molecule type" value="Genomic_DNA"/>
</dbReference>
<feature type="transmembrane region" description="Helical" evidence="5">
    <location>
        <begin position="227"/>
        <end position="248"/>
    </location>
</feature>
<evidence type="ECO:0000256" key="5">
    <source>
        <dbReference type="SAM" id="Phobius"/>
    </source>
</evidence>
<name>W2RM71_CYPE1</name>
<dbReference type="PROSITE" id="PS50850">
    <property type="entry name" value="MFS"/>
    <property type="match status" value="1"/>
</dbReference>
<feature type="domain" description="Major facilitator superfamily (MFS) profile" evidence="6">
    <location>
        <begin position="66"/>
        <end position="556"/>
    </location>
</feature>
<dbReference type="OrthoDB" id="2585655at2759"/>
<feature type="transmembrane region" description="Helical" evidence="5">
    <location>
        <begin position="169"/>
        <end position="192"/>
    </location>
</feature>
<comment type="subcellular location">
    <subcellularLocation>
        <location evidence="1">Membrane</location>
        <topology evidence="1">Multi-pass membrane protein</topology>
    </subcellularLocation>
</comment>
<dbReference type="HOGENOM" id="CLU_008455_13_0_1"/>
<dbReference type="eggNOG" id="KOG0255">
    <property type="taxonomic scope" value="Eukaryota"/>
</dbReference>
<evidence type="ECO:0000256" key="1">
    <source>
        <dbReference type="ARBA" id="ARBA00004141"/>
    </source>
</evidence>
<evidence type="ECO:0000313" key="7">
    <source>
        <dbReference type="EMBL" id="ETN36803.1"/>
    </source>
</evidence>
<dbReference type="STRING" id="1220924.W2RM71"/>
<dbReference type="GeneID" id="19976420"/>
<dbReference type="SUPFAM" id="SSF103473">
    <property type="entry name" value="MFS general substrate transporter"/>
    <property type="match status" value="1"/>
</dbReference>
<evidence type="ECO:0000259" key="6">
    <source>
        <dbReference type="PROSITE" id="PS50850"/>
    </source>
</evidence>
<evidence type="ECO:0000313" key="8">
    <source>
        <dbReference type="Proteomes" id="UP000030752"/>
    </source>
</evidence>
<dbReference type="InterPro" id="IPR036259">
    <property type="entry name" value="MFS_trans_sf"/>
</dbReference>
<organism evidence="7 8">
    <name type="scientific">Cyphellophora europaea (strain CBS 101466)</name>
    <name type="common">Phialophora europaea</name>
    <dbReference type="NCBI Taxonomy" id="1220924"/>
    <lineage>
        <taxon>Eukaryota</taxon>
        <taxon>Fungi</taxon>
        <taxon>Dikarya</taxon>
        <taxon>Ascomycota</taxon>
        <taxon>Pezizomycotina</taxon>
        <taxon>Eurotiomycetes</taxon>
        <taxon>Chaetothyriomycetidae</taxon>
        <taxon>Chaetothyriales</taxon>
        <taxon>Cyphellophoraceae</taxon>
        <taxon>Cyphellophora</taxon>
    </lineage>
</organism>
<feature type="transmembrane region" description="Helical" evidence="5">
    <location>
        <begin position="199"/>
        <end position="221"/>
    </location>
</feature>
<feature type="transmembrane region" description="Helical" evidence="5">
    <location>
        <begin position="513"/>
        <end position="536"/>
    </location>
</feature>
<feature type="transmembrane region" description="Helical" evidence="5">
    <location>
        <begin position="380"/>
        <end position="401"/>
    </location>
</feature>
<feature type="transmembrane region" description="Helical" evidence="5">
    <location>
        <begin position="422"/>
        <end position="441"/>
    </location>
</feature>
<dbReference type="PANTHER" id="PTHR23502:SF20">
    <property type="entry name" value="TRANSPORTER, PUTATIVE (AFU_ORTHOLOGUE AFUA_6G13880)-RELATED"/>
    <property type="match status" value="1"/>
</dbReference>
<evidence type="ECO:0000256" key="3">
    <source>
        <dbReference type="ARBA" id="ARBA00022989"/>
    </source>
</evidence>
<dbReference type="InterPro" id="IPR011701">
    <property type="entry name" value="MFS"/>
</dbReference>
<dbReference type="GO" id="GO:0022857">
    <property type="term" value="F:transmembrane transporter activity"/>
    <property type="evidence" value="ECO:0007669"/>
    <property type="project" value="InterPro"/>
</dbReference>
<keyword evidence="8" id="KW-1185">Reference proteome</keyword>